<comment type="caution">
    <text evidence="2">The sequence shown here is derived from an EMBL/GenBank/DDBJ whole genome shotgun (WGS) entry which is preliminary data.</text>
</comment>
<gene>
    <name evidence="2" type="ORF">COU31_04885</name>
</gene>
<protein>
    <submittedName>
        <fullName evidence="2">Uncharacterized protein</fullName>
    </submittedName>
</protein>
<dbReference type="InterPro" id="IPR051910">
    <property type="entry name" value="ComF/GntX_DNA_util-trans"/>
</dbReference>
<comment type="similarity">
    <text evidence="1">Belongs to the ComF/GntX family.</text>
</comment>
<organism evidence="2 3">
    <name type="scientific">Candidatus Magasanikbacteria bacterium CG10_big_fil_rev_8_21_14_0_10_40_10</name>
    <dbReference type="NCBI Taxonomy" id="1974648"/>
    <lineage>
        <taxon>Bacteria</taxon>
        <taxon>Candidatus Magasanikiibacteriota</taxon>
    </lineage>
</organism>
<proteinExistence type="inferred from homology"/>
<dbReference type="PANTHER" id="PTHR47505:SF1">
    <property type="entry name" value="DNA UTILIZATION PROTEIN YHGH"/>
    <property type="match status" value="1"/>
</dbReference>
<evidence type="ECO:0000313" key="2">
    <source>
        <dbReference type="EMBL" id="PIT87079.1"/>
    </source>
</evidence>
<sequence>MKEGIGHFIKSILWPVFCVGCGQEGEWWCLKCQRQEDFCLLDNCPACNQPNCQRDCQAFINGSFFIARVGAFFDYDHTNQIGRLIKQLKYGMAFDMAGTLIDVVAKAFANNISALAENFFSSEPVCLMPVPLYPSRQRQRGFNQARLIAEWFCSASSKVGRKIELLPDEFLVRVKYTDPQARLSAKKRRQNLRGAFEWRSGEMAPKNIVLIDDVYTTGATMNECARVLRANGAKSIMGLCLARGEMN</sequence>
<name>A0A2M6W2Q4_9BACT</name>
<dbReference type="InterPro" id="IPR029057">
    <property type="entry name" value="PRTase-like"/>
</dbReference>
<dbReference type="EMBL" id="PFBX01000054">
    <property type="protein sequence ID" value="PIT87079.1"/>
    <property type="molecule type" value="Genomic_DNA"/>
</dbReference>
<dbReference type="CDD" id="cd06223">
    <property type="entry name" value="PRTases_typeI"/>
    <property type="match status" value="1"/>
</dbReference>
<dbReference type="InterPro" id="IPR000836">
    <property type="entry name" value="PRTase_dom"/>
</dbReference>
<dbReference type="Proteomes" id="UP000231183">
    <property type="component" value="Unassembled WGS sequence"/>
</dbReference>
<evidence type="ECO:0000313" key="3">
    <source>
        <dbReference type="Proteomes" id="UP000231183"/>
    </source>
</evidence>
<dbReference type="AlphaFoldDB" id="A0A2M6W2Q4"/>
<dbReference type="PANTHER" id="PTHR47505">
    <property type="entry name" value="DNA UTILIZATION PROTEIN YHGH"/>
    <property type="match status" value="1"/>
</dbReference>
<dbReference type="SUPFAM" id="SSF53271">
    <property type="entry name" value="PRTase-like"/>
    <property type="match status" value="1"/>
</dbReference>
<evidence type="ECO:0000256" key="1">
    <source>
        <dbReference type="ARBA" id="ARBA00008007"/>
    </source>
</evidence>
<accession>A0A2M6W2Q4</accession>
<dbReference type="Gene3D" id="3.40.50.2020">
    <property type="match status" value="1"/>
</dbReference>
<reference evidence="3" key="1">
    <citation type="submission" date="2017-09" db="EMBL/GenBank/DDBJ databases">
        <title>Depth-based differentiation of microbial function through sediment-hosted aquifers and enrichment of novel symbionts in the deep terrestrial subsurface.</title>
        <authorList>
            <person name="Probst A.J."/>
            <person name="Ladd B."/>
            <person name="Jarett J.K."/>
            <person name="Geller-Mcgrath D.E."/>
            <person name="Sieber C.M.K."/>
            <person name="Emerson J.B."/>
            <person name="Anantharaman K."/>
            <person name="Thomas B.C."/>
            <person name="Malmstrom R."/>
            <person name="Stieglmeier M."/>
            <person name="Klingl A."/>
            <person name="Woyke T."/>
            <person name="Ryan C.M."/>
            <person name="Banfield J.F."/>
        </authorList>
    </citation>
    <scope>NUCLEOTIDE SEQUENCE [LARGE SCALE GENOMIC DNA]</scope>
</reference>